<evidence type="ECO:0000256" key="1">
    <source>
        <dbReference type="SAM" id="Phobius"/>
    </source>
</evidence>
<reference evidence="3" key="1">
    <citation type="journal article" date="2020" name="MBio">
        <title>Horizontal gene transfer to a defensive symbiont with a reduced genome amongst a multipartite beetle microbiome.</title>
        <authorList>
            <person name="Waterworth S.C."/>
            <person name="Florez L.V."/>
            <person name="Rees E.R."/>
            <person name="Hertweck C."/>
            <person name="Kaltenpoth M."/>
            <person name="Kwan J.C."/>
        </authorList>
    </citation>
    <scope>NUCLEOTIDE SEQUENCE [LARGE SCALE GENOMIC DNA]</scope>
</reference>
<protein>
    <recommendedName>
        <fullName evidence="4">ABC transporter permease</fullName>
    </recommendedName>
</protein>
<evidence type="ECO:0000313" key="2">
    <source>
        <dbReference type="EMBL" id="KAF1012985.1"/>
    </source>
</evidence>
<keyword evidence="1" id="KW-0472">Membrane</keyword>
<accession>A0A7V8FD87</accession>
<gene>
    <name evidence="2" type="ORF">GAK31_03812</name>
</gene>
<keyword evidence="1" id="KW-0812">Transmembrane</keyword>
<comment type="caution">
    <text evidence="2">The sequence shown here is derived from an EMBL/GenBank/DDBJ whole genome shotgun (WGS) entry which is preliminary data.</text>
</comment>
<proteinExistence type="predicted"/>
<dbReference type="EMBL" id="WNDS01000006">
    <property type="protein sequence ID" value="KAF1012985.1"/>
    <property type="molecule type" value="Genomic_DNA"/>
</dbReference>
<evidence type="ECO:0008006" key="4">
    <source>
        <dbReference type="Google" id="ProtNLM"/>
    </source>
</evidence>
<evidence type="ECO:0000313" key="3">
    <source>
        <dbReference type="Proteomes" id="UP000487117"/>
    </source>
</evidence>
<organism evidence="2 3">
    <name type="scientific">Stenotrophomonas maltophilia</name>
    <name type="common">Pseudomonas maltophilia</name>
    <name type="synonym">Xanthomonas maltophilia</name>
    <dbReference type="NCBI Taxonomy" id="40324"/>
    <lineage>
        <taxon>Bacteria</taxon>
        <taxon>Pseudomonadati</taxon>
        <taxon>Pseudomonadota</taxon>
        <taxon>Gammaproteobacteria</taxon>
        <taxon>Lysobacterales</taxon>
        <taxon>Lysobacteraceae</taxon>
        <taxon>Stenotrophomonas</taxon>
        <taxon>Stenotrophomonas maltophilia group</taxon>
    </lineage>
</organism>
<dbReference type="AlphaFoldDB" id="A0A7V8FD87"/>
<name>A0A7V8FD87_STEMA</name>
<dbReference type="Proteomes" id="UP000487117">
    <property type="component" value="Unassembled WGS sequence"/>
</dbReference>
<keyword evidence="1" id="KW-1133">Transmembrane helix</keyword>
<sequence length="71" mass="7509">MSSSPPTLPAAHAFARNDFVRPLAIASLLVCALVLVWCLLQTLALWALSGSGPWQVMVAAAEEKSFPSSVL</sequence>
<feature type="transmembrane region" description="Helical" evidence="1">
    <location>
        <begin position="23"/>
        <end position="48"/>
    </location>
</feature>